<name>A0A5Q4BVJ2_9PEZI</name>
<keyword evidence="2" id="KW-1185">Reference proteome</keyword>
<organism evidence="1 2">
    <name type="scientific">Colletotrichum shisoi</name>
    <dbReference type="NCBI Taxonomy" id="2078593"/>
    <lineage>
        <taxon>Eukaryota</taxon>
        <taxon>Fungi</taxon>
        <taxon>Dikarya</taxon>
        <taxon>Ascomycota</taxon>
        <taxon>Pezizomycotina</taxon>
        <taxon>Sordariomycetes</taxon>
        <taxon>Hypocreomycetidae</taxon>
        <taxon>Glomerellales</taxon>
        <taxon>Glomerellaceae</taxon>
        <taxon>Colletotrichum</taxon>
        <taxon>Colletotrichum destructivum species complex</taxon>
    </lineage>
</organism>
<reference evidence="1 2" key="1">
    <citation type="journal article" date="2019" name="Sci. Rep.">
        <title>Colletotrichum shisoi sp. nov., an anthracnose pathogen of Perilla frutescens in Japan: molecular phylogenetic, morphological and genomic evidence.</title>
        <authorList>
            <person name="Gan P."/>
            <person name="Tsushima A."/>
            <person name="Hiroyama R."/>
            <person name="Narusaka M."/>
            <person name="Takano Y."/>
            <person name="Narusaka Y."/>
            <person name="Kawaradani M."/>
            <person name="Damm U."/>
            <person name="Shirasu K."/>
        </authorList>
    </citation>
    <scope>NUCLEOTIDE SEQUENCE [LARGE SCALE GENOMIC DNA]</scope>
    <source>
        <strain evidence="1 2">PG-2018a</strain>
    </source>
</reference>
<evidence type="ECO:0000313" key="1">
    <source>
        <dbReference type="EMBL" id="TQN71080.1"/>
    </source>
</evidence>
<accession>A0A5Q4BVJ2</accession>
<sequence>MTSAASPMGYPAPKGGDGGLGSEIAFEDVVLVARLAALTAAKGRSGADKGNGCVGG</sequence>
<dbReference type="AlphaFoldDB" id="A0A5Q4BVJ2"/>
<gene>
    <name evidence="1" type="ORF">CSHISOI_04363</name>
</gene>
<protein>
    <submittedName>
        <fullName evidence="1">Uncharacterized protein</fullName>
    </submittedName>
</protein>
<dbReference type="EMBL" id="PUHP01000306">
    <property type="protein sequence ID" value="TQN71080.1"/>
    <property type="molecule type" value="Genomic_DNA"/>
</dbReference>
<dbReference type="Proteomes" id="UP000326340">
    <property type="component" value="Unassembled WGS sequence"/>
</dbReference>
<proteinExistence type="predicted"/>
<evidence type="ECO:0000313" key="2">
    <source>
        <dbReference type="Proteomes" id="UP000326340"/>
    </source>
</evidence>
<comment type="caution">
    <text evidence="1">The sequence shown here is derived from an EMBL/GenBank/DDBJ whole genome shotgun (WGS) entry which is preliminary data.</text>
</comment>